<dbReference type="Gene3D" id="3.40.50.1820">
    <property type="entry name" value="alpha/beta hydrolase"/>
    <property type="match status" value="1"/>
</dbReference>
<keyword evidence="2" id="KW-0378">Hydrolase</keyword>
<organism evidence="2 3">
    <name type="scientific">Georgenia alba</name>
    <dbReference type="NCBI Taxonomy" id="2233858"/>
    <lineage>
        <taxon>Bacteria</taxon>
        <taxon>Bacillati</taxon>
        <taxon>Actinomycetota</taxon>
        <taxon>Actinomycetes</taxon>
        <taxon>Micrococcales</taxon>
        <taxon>Bogoriellaceae</taxon>
        <taxon>Georgenia</taxon>
    </lineage>
</organism>
<evidence type="ECO:0000259" key="1">
    <source>
        <dbReference type="Pfam" id="PF00561"/>
    </source>
</evidence>
<dbReference type="Pfam" id="PF00561">
    <property type="entry name" value="Abhydrolase_1"/>
    <property type="match status" value="1"/>
</dbReference>
<evidence type="ECO:0000313" key="3">
    <source>
        <dbReference type="Proteomes" id="UP001596455"/>
    </source>
</evidence>
<reference evidence="3" key="1">
    <citation type="journal article" date="2019" name="Int. J. Syst. Evol. Microbiol.">
        <title>The Global Catalogue of Microorganisms (GCM) 10K type strain sequencing project: providing services to taxonomists for standard genome sequencing and annotation.</title>
        <authorList>
            <consortium name="The Broad Institute Genomics Platform"/>
            <consortium name="The Broad Institute Genome Sequencing Center for Infectious Disease"/>
            <person name="Wu L."/>
            <person name="Ma J."/>
        </authorList>
    </citation>
    <scope>NUCLEOTIDE SEQUENCE [LARGE SCALE GENOMIC DNA]</scope>
    <source>
        <strain evidence="3">JCM 1490</strain>
    </source>
</reference>
<comment type="caution">
    <text evidence="2">The sequence shown here is derived from an EMBL/GenBank/DDBJ whole genome shotgun (WGS) entry which is preliminary data.</text>
</comment>
<dbReference type="InterPro" id="IPR029058">
    <property type="entry name" value="AB_hydrolase_fold"/>
</dbReference>
<dbReference type="GO" id="GO:0016787">
    <property type="term" value="F:hydrolase activity"/>
    <property type="evidence" value="ECO:0007669"/>
    <property type="project" value="UniProtKB-KW"/>
</dbReference>
<dbReference type="PANTHER" id="PTHR43798:SF33">
    <property type="entry name" value="HYDROLASE, PUTATIVE (AFU_ORTHOLOGUE AFUA_2G14860)-RELATED"/>
    <property type="match status" value="1"/>
</dbReference>
<dbReference type="EMBL" id="JBHTCQ010000002">
    <property type="protein sequence ID" value="MFC7405488.1"/>
    <property type="molecule type" value="Genomic_DNA"/>
</dbReference>
<dbReference type="Proteomes" id="UP001596455">
    <property type="component" value="Unassembled WGS sequence"/>
</dbReference>
<dbReference type="PRINTS" id="PR00111">
    <property type="entry name" value="ABHYDROLASE"/>
</dbReference>
<feature type="domain" description="AB hydrolase-1" evidence="1">
    <location>
        <begin position="23"/>
        <end position="257"/>
    </location>
</feature>
<name>A0ABW2QDM9_9MICO</name>
<sequence length="272" mass="29657">MRADQTLTWRGRRVAWARSGDGPPVVLCHGTPWASALWAPFAEALSRDHTVYVWDMPGYGASSKDPDHAVDLAVQGELFADLIDLWGLERPHVVAHDYGGAVTLRAHLLHGAPVASLCLVDVVALRPWGSEFFTLVRDHADVFRRLPAHVHRGVVESYIAGASHRGLRAADLDMLTGPWLTEEGQAAFYRQIAAADERFTAELEPHLGDISVPVHIVWGTEDTWIPPDRAHRLAGAIAGATVSLVDGAGHLIQLDAPVVLAAELQRWLASVR</sequence>
<dbReference type="RefSeq" id="WP_382393972.1">
    <property type="nucleotide sequence ID" value="NZ_JBHTCQ010000002.1"/>
</dbReference>
<evidence type="ECO:0000313" key="2">
    <source>
        <dbReference type="EMBL" id="MFC7405488.1"/>
    </source>
</evidence>
<keyword evidence="3" id="KW-1185">Reference proteome</keyword>
<protein>
    <submittedName>
        <fullName evidence="2">Alpha/beta fold hydrolase</fullName>
    </submittedName>
</protein>
<dbReference type="InterPro" id="IPR050266">
    <property type="entry name" value="AB_hydrolase_sf"/>
</dbReference>
<dbReference type="PANTHER" id="PTHR43798">
    <property type="entry name" value="MONOACYLGLYCEROL LIPASE"/>
    <property type="match status" value="1"/>
</dbReference>
<dbReference type="InterPro" id="IPR000073">
    <property type="entry name" value="AB_hydrolase_1"/>
</dbReference>
<gene>
    <name evidence="2" type="ORF">ACFQQL_10255</name>
</gene>
<accession>A0ABW2QDM9</accession>
<proteinExistence type="predicted"/>
<dbReference type="SUPFAM" id="SSF53474">
    <property type="entry name" value="alpha/beta-Hydrolases"/>
    <property type="match status" value="1"/>
</dbReference>